<keyword evidence="3" id="KW-1185">Reference proteome</keyword>
<protein>
    <submittedName>
        <fullName evidence="2">Uncharacterized protein</fullName>
    </submittedName>
</protein>
<feature type="region of interest" description="Disordered" evidence="1">
    <location>
        <begin position="1"/>
        <end position="32"/>
    </location>
</feature>
<organism evidence="2 3">
    <name type="scientific">Tetrabaena socialis</name>
    <dbReference type="NCBI Taxonomy" id="47790"/>
    <lineage>
        <taxon>Eukaryota</taxon>
        <taxon>Viridiplantae</taxon>
        <taxon>Chlorophyta</taxon>
        <taxon>core chlorophytes</taxon>
        <taxon>Chlorophyceae</taxon>
        <taxon>CS clade</taxon>
        <taxon>Chlamydomonadales</taxon>
        <taxon>Tetrabaenaceae</taxon>
        <taxon>Tetrabaena</taxon>
    </lineage>
</organism>
<evidence type="ECO:0000313" key="2">
    <source>
        <dbReference type="EMBL" id="PNH03945.1"/>
    </source>
</evidence>
<reference evidence="2 3" key="1">
    <citation type="journal article" date="2017" name="Mol. Biol. Evol.">
        <title>The 4-celled Tetrabaena socialis nuclear genome reveals the essential components for genetic control of cell number at the origin of multicellularity in the volvocine lineage.</title>
        <authorList>
            <person name="Featherston J."/>
            <person name="Arakaki Y."/>
            <person name="Hanschen E.R."/>
            <person name="Ferris P.J."/>
            <person name="Michod R.E."/>
            <person name="Olson B.J.S.C."/>
            <person name="Nozaki H."/>
            <person name="Durand P.M."/>
        </authorList>
    </citation>
    <scope>NUCLEOTIDE SEQUENCE [LARGE SCALE GENOMIC DNA]</scope>
    <source>
        <strain evidence="2 3">NIES-571</strain>
    </source>
</reference>
<accession>A0A2J7ZUI8</accession>
<proteinExistence type="predicted"/>
<gene>
    <name evidence="2" type="ORF">TSOC_009930</name>
</gene>
<evidence type="ECO:0000313" key="3">
    <source>
        <dbReference type="Proteomes" id="UP000236333"/>
    </source>
</evidence>
<evidence type="ECO:0000256" key="1">
    <source>
        <dbReference type="SAM" id="MobiDB-lite"/>
    </source>
</evidence>
<dbReference type="EMBL" id="PGGS01000442">
    <property type="protein sequence ID" value="PNH03945.1"/>
    <property type="molecule type" value="Genomic_DNA"/>
</dbReference>
<name>A0A2J7ZUI8_9CHLO</name>
<comment type="caution">
    <text evidence="2">The sequence shown here is derived from an EMBL/GenBank/DDBJ whole genome shotgun (WGS) entry which is preliminary data.</text>
</comment>
<dbReference type="AlphaFoldDB" id="A0A2J7ZUI8"/>
<dbReference type="OrthoDB" id="73875at2759"/>
<sequence>MKKRDGAIKTAPLPSSQRRGLGRGGGGTQQQRAAHANWLGGIGPPCGAISVARVPLPSWALVAWGPGDLGWAEATGSAAAAAGWLGGIGGAVDRGGGGAAKMVPLVITGEGRGGAGLGEIAAQVALAREHWMDGINFDFELPAKVGRS</sequence>
<dbReference type="Proteomes" id="UP000236333">
    <property type="component" value="Unassembled WGS sequence"/>
</dbReference>